<gene>
    <name evidence="2" type="ORF">AB6713_08185</name>
</gene>
<dbReference type="InterPro" id="IPR037026">
    <property type="entry name" value="Vgr_OB-fold_dom_sf"/>
</dbReference>
<evidence type="ECO:0000313" key="2">
    <source>
        <dbReference type="EMBL" id="MEZ0474596.1"/>
    </source>
</evidence>
<dbReference type="SUPFAM" id="SSF69349">
    <property type="entry name" value="Phage fibre proteins"/>
    <property type="match status" value="1"/>
</dbReference>
<organism evidence="2 3">
    <name type="scientific">Luteimonas salinilitoris</name>
    <dbReference type="NCBI Taxonomy" id="3237697"/>
    <lineage>
        <taxon>Bacteria</taxon>
        <taxon>Pseudomonadati</taxon>
        <taxon>Pseudomonadota</taxon>
        <taxon>Gammaproteobacteria</taxon>
        <taxon>Lysobacterales</taxon>
        <taxon>Lysobacteraceae</taxon>
        <taxon>Luteimonas</taxon>
    </lineage>
</organism>
<dbReference type="RefSeq" id="WP_370563917.1">
    <property type="nucleotide sequence ID" value="NZ_JBFWIB010000005.1"/>
</dbReference>
<sequence length="234" mass="24976">MTMQASSAWPEAARVPGQHVPGRIYGAVVGIVSNNVDPEGMGRVKVHFPWLSTEDESGWARIATPMAGDNRGVWMLPEVGDEVLVMFAHGNIDQPYVIGALWNGVDAPPDNNDDGLNSRRVIRSRSGHTLTFDDTEGAETITISDVTQKNRIVIDASQDTITIESAGRMNLSAAQGIDLKSDGEVAIDCEKFSVSAKTSYDVQAKGSGSLSAESGLDIECMTGVRINKGALEVT</sequence>
<comment type="caution">
    <text evidence="2">The sequence shown here is derived from an EMBL/GenBank/DDBJ whole genome shotgun (WGS) entry which is preliminary data.</text>
</comment>
<dbReference type="SUPFAM" id="SSF69255">
    <property type="entry name" value="gp5 N-terminal domain-like"/>
    <property type="match status" value="1"/>
</dbReference>
<dbReference type="Proteomes" id="UP001566331">
    <property type="component" value="Unassembled WGS sequence"/>
</dbReference>
<accession>A0ABV4HPC8</accession>
<dbReference type="EMBL" id="JBFWIC010000008">
    <property type="protein sequence ID" value="MEZ0474596.1"/>
    <property type="molecule type" value="Genomic_DNA"/>
</dbReference>
<reference evidence="2 3" key="1">
    <citation type="submission" date="2024-07" db="EMBL/GenBank/DDBJ databases">
        <title>Luteimonas salilacus sp. nov., isolated from the shore soil of Salt Lake in Tibet of China.</title>
        <authorList>
            <person name="Zhang X."/>
            <person name="Li A."/>
        </authorList>
    </citation>
    <scope>NUCLEOTIDE SEQUENCE [LARGE SCALE GENOMIC DNA]</scope>
    <source>
        <strain evidence="2 3">B3-2-R+30</strain>
    </source>
</reference>
<dbReference type="Pfam" id="PF04717">
    <property type="entry name" value="Phage_base_V"/>
    <property type="match status" value="1"/>
</dbReference>
<dbReference type="InterPro" id="IPR006531">
    <property type="entry name" value="Gp5/Vgr_OB"/>
</dbReference>
<proteinExistence type="predicted"/>
<keyword evidence="3" id="KW-1185">Reference proteome</keyword>
<protein>
    <submittedName>
        <fullName evidence="2">Phage baseplate assembly protein V</fullName>
    </submittedName>
</protein>
<evidence type="ECO:0000313" key="3">
    <source>
        <dbReference type="Proteomes" id="UP001566331"/>
    </source>
</evidence>
<dbReference type="Gene3D" id="2.40.50.230">
    <property type="entry name" value="Gp5 N-terminal domain"/>
    <property type="match status" value="1"/>
</dbReference>
<feature type="domain" description="Gp5/Type VI secretion system Vgr protein OB-fold" evidence="1">
    <location>
        <begin position="29"/>
        <end position="102"/>
    </location>
</feature>
<name>A0ABV4HPC8_9GAMM</name>
<evidence type="ECO:0000259" key="1">
    <source>
        <dbReference type="Pfam" id="PF04717"/>
    </source>
</evidence>